<evidence type="ECO:0000313" key="2">
    <source>
        <dbReference type="EMBL" id="MET1475109.1"/>
    </source>
</evidence>
<gene>
    <name evidence="2" type="ORF">ABXL37_12680</name>
</gene>
<evidence type="ECO:0008006" key="4">
    <source>
        <dbReference type="Google" id="ProtNLM"/>
    </source>
</evidence>
<feature type="signal peptide" evidence="1">
    <location>
        <begin position="1"/>
        <end position="22"/>
    </location>
</feature>
<dbReference type="EMBL" id="JBEWCH010000006">
    <property type="protein sequence ID" value="MET1475109.1"/>
    <property type="molecule type" value="Genomic_DNA"/>
</dbReference>
<protein>
    <recommendedName>
        <fullName evidence="4">Lipoprotein</fullName>
    </recommendedName>
</protein>
<keyword evidence="3" id="KW-1185">Reference proteome</keyword>
<feature type="chain" id="PRO_5046082433" description="Lipoprotein" evidence="1">
    <location>
        <begin position="23"/>
        <end position="163"/>
    </location>
</feature>
<evidence type="ECO:0000256" key="1">
    <source>
        <dbReference type="SAM" id="SignalP"/>
    </source>
</evidence>
<organism evidence="2 3">
    <name type="scientific">Burkholderia sola</name>
    <dbReference type="NCBI Taxonomy" id="2843302"/>
    <lineage>
        <taxon>Bacteria</taxon>
        <taxon>Pseudomonadati</taxon>
        <taxon>Pseudomonadota</taxon>
        <taxon>Betaproteobacteria</taxon>
        <taxon>Burkholderiales</taxon>
        <taxon>Burkholderiaceae</taxon>
        <taxon>Burkholderia</taxon>
        <taxon>Burkholderia cepacia complex</taxon>
    </lineage>
</organism>
<name>A0ABV2C8R2_9BURK</name>
<accession>A0ABV2C8R2</accession>
<dbReference type="PROSITE" id="PS51257">
    <property type="entry name" value="PROKAR_LIPOPROTEIN"/>
    <property type="match status" value="1"/>
</dbReference>
<evidence type="ECO:0000313" key="3">
    <source>
        <dbReference type="Proteomes" id="UP001548587"/>
    </source>
</evidence>
<keyword evidence="1" id="KW-0732">Signal</keyword>
<dbReference type="RefSeq" id="WP_209925633.1">
    <property type="nucleotide sequence ID" value="NZ_JBEWCH010000006.1"/>
</dbReference>
<proteinExistence type="predicted"/>
<comment type="caution">
    <text evidence="2">The sequence shown here is derived from an EMBL/GenBank/DDBJ whole genome shotgun (WGS) entry which is preliminary data.</text>
</comment>
<reference evidence="2 3" key="1">
    <citation type="submission" date="2024-06" db="EMBL/GenBank/DDBJ databases">
        <title>Burkholderia sola in Mexico.</title>
        <authorList>
            <person name="Estrada P."/>
        </authorList>
    </citation>
    <scope>NUCLEOTIDE SEQUENCE [LARGE SCALE GENOMIC DNA]</scope>
    <source>
        <strain evidence="2 3">CpTa8-5</strain>
    </source>
</reference>
<dbReference type="Proteomes" id="UP001548587">
    <property type="component" value="Unassembled WGS sequence"/>
</dbReference>
<sequence length="163" mass="17675">MKSLYFLIAPVLASALAGCAVAVAPQYAEPTSGDTASLTFAKSDHFLVLPSIFGNASECMDRNRLPAIPDDGELTRKVVAGQPLSISLLRAQDYFSEACTRIVTFTPVSGHHYTALIKGHRNECHVELSDGESSSDGLMHQPVQHVDRKILRPFLENGAFCTE</sequence>